<keyword evidence="1" id="KW-0472">Membrane</keyword>
<accession>A0AAV4WZ03</accession>
<evidence type="ECO:0000313" key="3">
    <source>
        <dbReference type="Proteomes" id="UP001054945"/>
    </source>
</evidence>
<dbReference type="AlphaFoldDB" id="A0AAV4WZ03"/>
<sequence length="118" mass="13584">MNKKKKKSDIFILRVTDKDLRAVFSMPSLKMRSIIHRLDMETLGTSENSFEEIGGRQRCVRAAMSILTTGVVDVKHYPSHQDNRFGFLFYIFFIGFLLFIAQSGHDLTCLVMVLDLVH</sequence>
<gene>
    <name evidence="2" type="ORF">CEXT_715231</name>
</gene>
<protein>
    <submittedName>
        <fullName evidence="2">Uncharacterized protein</fullName>
    </submittedName>
</protein>
<keyword evidence="3" id="KW-1185">Reference proteome</keyword>
<comment type="caution">
    <text evidence="2">The sequence shown here is derived from an EMBL/GenBank/DDBJ whole genome shotgun (WGS) entry which is preliminary data.</text>
</comment>
<evidence type="ECO:0000256" key="1">
    <source>
        <dbReference type="SAM" id="Phobius"/>
    </source>
</evidence>
<dbReference type="Proteomes" id="UP001054945">
    <property type="component" value="Unassembled WGS sequence"/>
</dbReference>
<organism evidence="2 3">
    <name type="scientific">Caerostris extrusa</name>
    <name type="common">Bark spider</name>
    <name type="synonym">Caerostris bankana</name>
    <dbReference type="NCBI Taxonomy" id="172846"/>
    <lineage>
        <taxon>Eukaryota</taxon>
        <taxon>Metazoa</taxon>
        <taxon>Ecdysozoa</taxon>
        <taxon>Arthropoda</taxon>
        <taxon>Chelicerata</taxon>
        <taxon>Arachnida</taxon>
        <taxon>Araneae</taxon>
        <taxon>Araneomorphae</taxon>
        <taxon>Entelegynae</taxon>
        <taxon>Araneoidea</taxon>
        <taxon>Araneidae</taxon>
        <taxon>Caerostris</taxon>
    </lineage>
</organism>
<dbReference type="EMBL" id="BPLR01016948">
    <property type="protein sequence ID" value="GIY87518.1"/>
    <property type="molecule type" value="Genomic_DNA"/>
</dbReference>
<evidence type="ECO:0000313" key="2">
    <source>
        <dbReference type="EMBL" id="GIY87518.1"/>
    </source>
</evidence>
<keyword evidence="1" id="KW-1133">Transmembrane helix</keyword>
<reference evidence="2 3" key="1">
    <citation type="submission" date="2021-06" db="EMBL/GenBank/DDBJ databases">
        <title>Caerostris extrusa draft genome.</title>
        <authorList>
            <person name="Kono N."/>
            <person name="Arakawa K."/>
        </authorList>
    </citation>
    <scope>NUCLEOTIDE SEQUENCE [LARGE SCALE GENOMIC DNA]</scope>
</reference>
<feature type="transmembrane region" description="Helical" evidence="1">
    <location>
        <begin position="85"/>
        <end position="104"/>
    </location>
</feature>
<keyword evidence="1" id="KW-0812">Transmembrane</keyword>
<proteinExistence type="predicted"/>
<name>A0AAV4WZ03_CAEEX</name>